<accession>A0A1E5Q408</accession>
<dbReference type="GO" id="GO:0005886">
    <property type="term" value="C:plasma membrane"/>
    <property type="evidence" value="ECO:0007669"/>
    <property type="project" value="TreeGrafter"/>
</dbReference>
<dbReference type="SUPFAM" id="SSF55785">
    <property type="entry name" value="PYP-like sensor domain (PAS domain)"/>
    <property type="match status" value="1"/>
</dbReference>
<dbReference type="RefSeq" id="WP_069959107.1">
    <property type="nucleotide sequence ID" value="NZ_MCGG01000067.1"/>
</dbReference>
<gene>
    <name evidence="6" type="ORF">BEN30_00465</name>
</gene>
<dbReference type="PROSITE" id="PS50112">
    <property type="entry name" value="PAS"/>
    <property type="match status" value="1"/>
</dbReference>
<comment type="catalytic activity">
    <reaction evidence="2">
        <text>2 GTP = 3',3'-c-di-GMP + 2 diphosphate</text>
        <dbReference type="Rhea" id="RHEA:24898"/>
        <dbReference type="ChEBI" id="CHEBI:33019"/>
        <dbReference type="ChEBI" id="CHEBI:37565"/>
        <dbReference type="ChEBI" id="CHEBI:58805"/>
        <dbReference type="EC" id="2.7.7.65"/>
    </reaction>
</comment>
<sequence length="323" mass="35447">MATLPDIQDDHLFAVRLMEHLVVPTFVLNSNGDVIIWNKACERLTGVSAEEVLHTKNHWCAFYDKPRACLADILVHGRADEMEGLYTSYSAPGDSHQGLRAENWCVMPKAAKRLYLAINSGPIYNDTGELIAVVETLRDMTEQKQAENALQSLAHKDGLTGIANRRSFDMALEADLLHAKRERAPLALLLGDIDHFKLYNDLYGHQKGDRCLKLVAKAIAAEVKRPSDLAARYGGEEFAVILPGIDAAGALRVAESIRTAVFALNERHKGSETSDRVTLSIGLVCLVPDDVMSEADLIERADKALYTAKESGRNQVVVADATA</sequence>
<dbReference type="GO" id="GO:1902201">
    <property type="term" value="P:negative regulation of bacterial-type flagellum-dependent cell motility"/>
    <property type="evidence" value="ECO:0007669"/>
    <property type="project" value="TreeGrafter"/>
</dbReference>
<name>A0A1E5Q408_9PROT</name>
<dbReference type="AlphaFoldDB" id="A0A1E5Q408"/>
<dbReference type="FunFam" id="3.30.70.270:FF:000001">
    <property type="entry name" value="Diguanylate cyclase domain protein"/>
    <property type="match status" value="1"/>
</dbReference>
<dbReference type="PANTHER" id="PTHR45138:SF9">
    <property type="entry name" value="DIGUANYLATE CYCLASE DGCM-RELATED"/>
    <property type="match status" value="1"/>
</dbReference>
<dbReference type="EC" id="2.7.7.65" evidence="1"/>
<dbReference type="NCBIfam" id="TIGR00254">
    <property type="entry name" value="GGDEF"/>
    <property type="match status" value="1"/>
</dbReference>
<dbReference type="EMBL" id="MCGG01000067">
    <property type="protein sequence ID" value="OEJ64605.1"/>
    <property type="molecule type" value="Genomic_DNA"/>
</dbReference>
<dbReference type="STRING" id="28181.BEN30_00465"/>
<protein>
    <recommendedName>
        <fullName evidence="1">diguanylate cyclase</fullName>
        <ecNumber evidence="1">2.7.7.65</ecNumber>
    </recommendedName>
</protein>
<dbReference type="InterPro" id="IPR050469">
    <property type="entry name" value="Diguanylate_Cyclase"/>
</dbReference>
<evidence type="ECO:0000313" key="7">
    <source>
        <dbReference type="Proteomes" id="UP000095347"/>
    </source>
</evidence>
<dbReference type="InterPro" id="IPR035965">
    <property type="entry name" value="PAS-like_dom_sf"/>
</dbReference>
<dbReference type="Pfam" id="PF00990">
    <property type="entry name" value="GGDEF"/>
    <property type="match status" value="1"/>
</dbReference>
<feature type="domain" description="GGDEF" evidence="5">
    <location>
        <begin position="184"/>
        <end position="321"/>
    </location>
</feature>
<dbReference type="InterPro" id="IPR000014">
    <property type="entry name" value="PAS"/>
</dbReference>
<evidence type="ECO:0000256" key="1">
    <source>
        <dbReference type="ARBA" id="ARBA00012528"/>
    </source>
</evidence>
<dbReference type="GO" id="GO:0052621">
    <property type="term" value="F:diguanylate cyclase activity"/>
    <property type="evidence" value="ECO:0007669"/>
    <property type="project" value="UniProtKB-EC"/>
</dbReference>
<dbReference type="PROSITE" id="PS50113">
    <property type="entry name" value="PAC"/>
    <property type="match status" value="1"/>
</dbReference>
<dbReference type="SMART" id="SM00091">
    <property type="entry name" value="PAS"/>
    <property type="match status" value="1"/>
</dbReference>
<keyword evidence="7" id="KW-1185">Reference proteome</keyword>
<dbReference type="Pfam" id="PF13426">
    <property type="entry name" value="PAS_9"/>
    <property type="match status" value="1"/>
</dbReference>
<dbReference type="PANTHER" id="PTHR45138">
    <property type="entry name" value="REGULATORY COMPONENTS OF SENSORY TRANSDUCTION SYSTEM"/>
    <property type="match status" value="1"/>
</dbReference>
<dbReference type="CDD" id="cd01949">
    <property type="entry name" value="GGDEF"/>
    <property type="match status" value="1"/>
</dbReference>
<evidence type="ECO:0000313" key="6">
    <source>
        <dbReference type="EMBL" id="OEJ64605.1"/>
    </source>
</evidence>
<evidence type="ECO:0000256" key="2">
    <source>
        <dbReference type="ARBA" id="ARBA00034247"/>
    </source>
</evidence>
<dbReference type="InterPro" id="IPR000160">
    <property type="entry name" value="GGDEF_dom"/>
</dbReference>
<dbReference type="Gene3D" id="3.30.70.270">
    <property type="match status" value="1"/>
</dbReference>
<evidence type="ECO:0000259" key="4">
    <source>
        <dbReference type="PROSITE" id="PS50113"/>
    </source>
</evidence>
<organism evidence="6 7">
    <name type="scientific">Magnetovibrio blakemorei</name>
    <dbReference type="NCBI Taxonomy" id="28181"/>
    <lineage>
        <taxon>Bacteria</taxon>
        <taxon>Pseudomonadati</taxon>
        <taxon>Pseudomonadota</taxon>
        <taxon>Alphaproteobacteria</taxon>
        <taxon>Rhodospirillales</taxon>
        <taxon>Magnetovibrionaceae</taxon>
        <taxon>Magnetovibrio</taxon>
    </lineage>
</organism>
<evidence type="ECO:0000259" key="5">
    <source>
        <dbReference type="PROSITE" id="PS50887"/>
    </source>
</evidence>
<dbReference type="Gene3D" id="3.30.450.20">
    <property type="entry name" value="PAS domain"/>
    <property type="match status" value="1"/>
</dbReference>
<dbReference type="Proteomes" id="UP000095347">
    <property type="component" value="Unassembled WGS sequence"/>
</dbReference>
<comment type="caution">
    <text evidence="6">The sequence shown here is derived from an EMBL/GenBank/DDBJ whole genome shotgun (WGS) entry which is preliminary data.</text>
</comment>
<feature type="domain" description="PAS" evidence="3">
    <location>
        <begin position="16"/>
        <end position="53"/>
    </location>
</feature>
<dbReference type="SMART" id="SM00267">
    <property type="entry name" value="GGDEF"/>
    <property type="match status" value="1"/>
</dbReference>
<feature type="domain" description="PAC" evidence="4">
    <location>
        <begin position="100"/>
        <end position="152"/>
    </location>
</feature>
<dbReference type="CDD" id="cd00130">
    <property type="entry name" value="PAS"/>
    <property type="match status" value="1"/>
</dbReference>
<evidence type="ECO:0000259" key="3">
    <source>
        <dbReference type="PROSITE" id="PS50112"/>
    </source>
</evidence>
<reference evidence="7" key="1">
    <citation type="submission" date="2016-07" db="EMBL/GenBank/DDBJ databases">
        <authorList>
            <person name="Florea S."/>
            <person name="Webb J.S."/>
            <person name="Jaromczyk J."/>
            <person name="Schardl C.L."/>
        </authorList>
    </citation>
    <scope>NUCLEOTIDE SEQUENCE [LARGE SCALE GENOMIC DNA]</scope>
    <source>
        <strain evidence="7">MV-1</strain>
    </source>
</reference>
<dbReference type="PROSITE" id="PS50887">
    <property type="entry name" value="GGDEF"/>
    <property type="match status" value="1"/>
</dbReference>
<dbReference type="OrthoDB" id="9812260at2"/>
<dbReference type="GO" id="GO:0043709">
    <property type="term" value="P:cell adhesion involved in single-species biofilm formation"/>
    <property type="evidence" value="ECO:0007669"/>
    <property type="project" value="TreeGrafter"/>
</dbReference>
<dbReference type="InterPro" id="IPR043128">
    <property type="entry name" value="Rev_trsase/Diguanyl_cyclase"/>
</dbReference>
<dbReference type="InterPro" id="IPR029787">
    <property type="entry name" value="Nucleotide_cyclase"/>
</dbReference>
<dbReference type="InterPro" id="IPR000700">
    <property type="entry name" value="PAS-assoc_C"/>
</dbReference>
<proteinExistence type="predicted"/>
<dbReference type="SUPFAM" id="SSF55073">
    <property type="entry name" value="Nucleotide cyclase"/>
    <property type="match status" value="1"/>
</dbReference>